<dbReference type="GO" id="GO:0000981">
    <property type="term" value="F:DNA-binding transcription factor activity, RNA polymerase II-specific"/>
    <property type="evidence" value="ECO:0007669"/>
    <property type="project" value="InterPro"/>
</dbReference>
<dbReference type="GO" id="GO:0006351">
    <property type="term" value="P:DNA-templated transcription"/>
    <property type="evidence" value="ECO:0007669"/>
    <property type="project" value="InterPro"/>
</dbReference>
<dbReference type="Gene3D" id="3.30.160.60">
    <property type="entry name" value="Classic Zinc Finger"/>
    <property type="match status" value="1"/>
</dbReference>
<keyword evidence="5" id="KW-0862">Zinc</keyword>
<evidence type="ECO:0000256" key="6">
    <source>
        <dbReference type="ARBA" id="ARBA00023242"/>
    </source>
</evidence>
<comment type="caution">
    <text evidence="9">The sequence shown here is derived from an EMBL/GenBank/DDBJ whole genome shotgun (WGS) entry which is preliminary data.</text>
</comment>
<evidence type="ECO:0000259" key="8">
    <source>
        <dbReference type="PROSITE" id="PS50157"/>
    </source>
</evidence>
<dbReference type="SMART" id="SM00355">
    <property type="entry name" value="ZnF_C2H2"/>
    <property type="match status" value="2"/>
</dbReference>
<dbReference type="AlphaFoldDB" id="A0AAN6ERY8"/>
<feature type="domain" description="C2H2-type" evidence="8">
    <location>
        <begin position="45"/>
        <end position="73"/>
    </location>
</feature>
<keyword evidence="4 7" id="KW-0863">Zinc-finger</keyword>
<dbReference type="EMBL" id="JAJGCB010000010">
    <property type="protein sequence ID" value="KAJ8990545.1"/>
    <property type="molecule type" value="Genomic_DNA"/>
</dbReference>
<evidence type="ECO:0000256" key="5">
    <source>
        <dbReference type="ARBA" id="ARBA00022833"/>
    </source>
</evidence>
<feature type="domain" description="C2H2-type" evidence="8">
    <location>
        <begin position="14"/>
        <end position="42"/>
    </location>
</feature>
<dbReference type="InterPro" id="IPR013087">
    <property type="entry name" value="Znf_C2H2_type"/>
</dbReference>
<dbReference type="PANTHER" id="PTHR40626">
    <property type="entry name" value="MIP31509P"/>
    <property type="match status" value="1"/>
</dbReference>
<evidence type="ECO:0000256" key="7">
    <source>
        <dbReference type="PROSITE-ProRule" id="PRU00042"/>
    </source>
</evidence>
<name>A0AAN6ERY8_EXODE</name>
<dbReference type="PROSITE" id="PS50157">
    <property type="entry name" value="ZINC_FINGER_C2H2_2"/>
    <property type="match status" value="2"/>
</dbReference>
<keyword evidence="3" id="KW-0677">Repeat</keyword>
<evidence type="ECO:0000256" key="3">
    <source>
        <dbReference type="ARBA" id="ARBA00022737"/>
    </source>
</evidence>
<comment type="subcellular location">
    <subcellularLocation>
        <location evidence="1">Nucleus</location>
    </subcellularLocation>
</comment>
<dbReference type="PANTHER" id="PTHR40626:SF11">
    <property type="entry name" value="ZINC FINGER PROTEIN YPR022C"/>
    <property type="match status" value="1"/>
</dbReference>
<dbReference type="PROSITE" id="PS00028">
    <property type="entry name" value="ZINC_FINGER_C2H2_1"/>
    <property type="match status" value="2"/>
</dbReference>
<keyword evidence="6" id="KW-0539">Nucleus</keyword>
<evidence type="ECO:0000313" key="9">
    <source>
        <dbReference type="EMBL" id="KAJ8990545.1"/>
    </source>
</evidence>
<dbReference type="InterPro" id="IPR007219">
    <property type="entry name" value="XnlR_reg_dom"/>
</dbReference>
<dbReference type="SUPFAM" id="SSF57667">
    <property type="entry name" value="beta-beta-alpha zinc fingers"/>
    <property type="match status" value="1"/>
</dbReference>
<dbReference type="GO" id="GO:0000785">
    <property type="term" value="C:chromatin"/>
    <property type="evidence" value="ECO:0007669"/>
    <property type="project" value="TreeGrafter"/>
</dbReference>
<dbReference type="CDD" id="cd12148">
    <property type="entry name" value="fungal_TF_MHR"/>
    <property type="match status" value="1"/>
</dbReference>
<sequence>MDDPAEDETRRGPFSCHLCLKTFTRQENLNRHVGTIHSKNYTKSYQCETCFLFFSRDDLRKRHIKRCHTVEDEPSKASNPETLLALPAGESLVDPSLAHESSPPLTKSSKRLLTPQHIESFFEKFHPIIPMLHQPTFDITTTPEPLLAAMACLGAMCESTEADHPTSRVLFEVAYEALYSYIGKNQSRLRETWVLQAFILLEIFGIYSCNDKLFFLAQKIHRDLVDGARELRLLEYSHSAKDTMAVEVAHALSEIGYIDYPSEPAETRWHSFIEYEARKRSAYALFYVDAQFATCCNYRPLLSAMELKYELPCRDDLWSAPDAETWSLIRQDELCSFNDEDDFKGNPEPLVPQGFLYESMTHLVHPTGEGKSLKMLWFSPFAALMLVVQILMTARELTLASVFLCSNLRPKEERHNLSIIDEESRGPIMHALNNLVDLIPRGNATATDLPAALSNGIYEFPTNKTLWHSVWTTWYYTAMTLSHQEALLCTGIVECNLPAAISTAWELGKPRAKTHRDVYDDRDVFRLASNLEKIIELINNPPLTTWQGTGGRSFEDPFISILSYKACMVGWRLVRLMSLSERREQETGRQTFYAAPIKSVMGRITKAAGLQQSQPSDRMSKQNTAEPNYEFMYLEWAERTFSSRNVWPIGSWMSAVLKESMEDASISESEA</sequence>
<evidence type="ECO:0000256" key="2">
    <source>
        <dbReference type="ARBA" id="ARBA00022723"/>
    </source>
</evidence>
<dbReference type="GO" id="GO:0005634">
    <property type="term" value="C:nucleus"/>
    <property type="evidence" value="ECO:0007669"/>
    <property type="project" value="UniProtKB-SubCell"/>
</dbReference>
<gene>
    <name evidence="9" type="ORF">HRR80_005324</name>
</gene>
<reference evidence="9" key="1">
    <citation type="submission" date="2023-01" db="EMBL/GenBank/DDBJ databases">
        <title>Exophiala dermititidis isolated from Cystic Fibrosis Patient.</title>
        <authorList>
            <person name="Kurbessoian T."/>
            <person name="Crocker A."/>
            <person name="Murante D."/>
            <person name="Hogan D.A."/>
            <person name="Stajich J.E."/>
        </authorList>
    </citation>
    <scope>NUCLEOTIDE SEQUENCE</scope>
    <source>
        <strain evidence="9">Ex8</strain>
    </source>
</reference>
<evidence type="ECO:0000313" key="10">
    <source>
        <dbReference type="Proteomes" id="UP001161757"/>
    </source>
</evidence>
<dbReference type="GO" id="GO:0008270">
    <property type="term" value="F:zinc ion binding"/>
    <property type="evidence" value="ECO:0007669"/>
    <property type="project" value="UniProtKB-KW"/>
</dbReference>
<dbReference type="Pfam" id="PF04082">
    <property type="entry name" value="Fungal_trans"/>
    <property type="match status" value="1"/>
</dbReference>
<accession>A0AAN6ERY8</accession>
<dbReference type="InterPro" id="IPR036236">
    <property type="entry name" value="Znf_C2H2_sf"/>
</dbReference>
<keyword evidence="2" id="KW-0479">Metal-binding</keyword>
<protein>
    <recommendedName>
        <fullName evidence="8">C2H2-type domain-containing protein</fullName>
    </recommendedName>
</protein>
<organism evidence="9 10">
    <name type="scientific">Exophiala dermatitidis</name>
    <name type="common">Black yeast-like fungus</name>
    <name type="synonym">Wangiella dermatitidis</name>
    <dbReference type="NCBI Taxonomy" id="5970"/>
    <lineage>
        <taxon>Eukaryota</taxon>
        <taxon>Fungi</taxon>
        <taxon>Dikarya</taxon>
        <taxon>Ascomycota</taxon>
        <taxon>Pezizomycotina</taxon>
        <taxon>Eurotiomycetes</taxon>
        <taxon>Chaetothyriomycetidae</taxon>
        <taxon>Chaetothyriales</taxon>
        <taxon>Herpotrichiellaceae</taxon>
        <taxon>Exophiala</taxon>
    </lineage>
</organism>
<proteinExistence type="predicted"/>
<dbReference type="Proteomes" id="UP001161757">
    <property type="component" value="Unassembled WGS sequence"/>
</dbReference>
<dbReference type="InterPro" id="IPR051059">
    <property type="entry name" value="VerF-like"/>
</dbReference>
<evidence type="ECO:0000256" key="4">
    <source>
        <dbReference type="ARBA" id="ARBA00022771"/>
    </source>
</evidence>
<evidence type="ECO:0000256" key="1">
    <source>
        <dbReference type="ARBA" id="ARBA00004123"/>
    </source>
</evidence>
<dbReference type="GO" id="GO:0000978">
    <property type="term" value="F:RNA polymerase II cis-regulatory region sequence-specific DNA binding"/>
    <property type="evidence" value="ECO:0007669"/>
    <property type="project" value="InterPro"/>
</dbReference>